<evidence type="ECO:0000256" key="1">
    <source>
        <dbReference type="SAM" id="MobiDB-lite"/>
    </source>
</evidence>
<proteinExistence type="predicted"/>
<protein>
    <submittedName>
        <fullName evidence="3">Uncharacterized protein</fullName>
    </submittedName>
</protein>
<keyword evidence="2" id="KW-0732">Signal</keyword>
<feature type="region of interest" description="Disordered" evidence="1">
    <location>
        <begin position="45"/>
        <end position="68"/>
    </location>
</feature>
<keyword evidence="4" id="KW-1185">Reference proteome</keyword>
<gene>
    <name evidence="3" type="ORF">HJ588_08235</name>
</gene>
<evidence type="ECO:0000256" key="2">
    <source>
        <dbReference type="SAM" id="SignalP"/>
    </source>
</evidence>
<feature type="signal peptide" evidence="2">
    <location>
        <begin position="1"/>
        <end position="26"/>
    </location>
</feature>
<sequence>MNTFARSALAATTAAAVLVPAGVASAAPAPVTSAPMATVSYLPSATSGTSATTTPPKPMSMDNPMPPEEELDEWIKMMPGILEPQAPMGPMPIPICGQTPSYMAKWLFVVFGGHFDDSVEWVAAQGKLFSDIATFRIDPLTAMVKLGAALLQLPVYAAKVGWAHIPPTIGYVLNGCKV</sequence>
<reference evidence="3 4" key="1">
    <citation type="submission" date="2020-05" db="EMBL/GenBank/DDBJ databases">
        <title>Flexivirga sp. ID2601S isolated from air conditioner.</title>
        <authorList>
            <person name="Kim D.H."/>
        </authorList>
    </citation>
    <scope>NUCLEOTIDE SEQUENCE [LARGE SCALE GENOMIC DNA]</scope>
    <source>
        <strain evidence="3 4">ID2601S</strain>
    </source>
</reference>
<name>A0A849AIV3_9MICO</name>
<dbReference type="EMBL" id="JABENB010000001">
    <property type="protein sequence ID" value="NNG39261.1"/>
    <property type="molecule type" value="Genomic_DNA"/>
</dbReference>
<organism evidence="3 4">
    <name type="scientific">Flexivirga aerilata</name>
    <dbReference type="NCBI Taxonomy" id="1656889"/>
    <lineage>
        <taxon>Bacteria</taxon>
        <taxon>Bacillati</taxon>
        <taxon>Actinomycetota</taxon>
        <taxon>Actinomycetes</taxon>
        <taxon>Micrococcales</taxon>
        <taxon>Dermacoccaceae</taxon>
        <taxon>Flexivirga</taxon>
    </lineage>
</organism>
<evidence type="ECO:0000313" key="4">
    <source>
        <dbReference type="Proteomes" id="UP000557772"/>
    </source>
</evidence>
<accession>A0A849AIV3</accession>
<feature type="chain" id="PRO_5032490873" evidence="2">
    <location>
        <begin position="27"/>
        <end position="178"/>
    </location>
</feature>
<evidence type="ECO:0000313" key="3">
    <source>
        <dbReference type="EMBL" id="NNG39261.1"/>
    </source>
</evidence>
<dbReference type="Proteomes" id="UP000557772">
    <property type="component" value="Unassembled WGS sequence"/>
</dbReference>
<dbReference type="RefSeq" id="WP_171153865.1">
    <property type="nucleotide sequence ID" value="NZ_JABENB010000001.1"/>
</dbReference>
<dbReference type="AlphaFoldDB" id="A0A849AIV3"/>
<comment type="caution">
    <text evidence="3">The sequence shown here is derived from an EMBL/GenBank/DDBJ whole genome shotgun (WGS) entry which is preliminary data.</text>
</comment>
<feature type="compositionally biased region" description="Low complexity" evidence="1">
    <location>
        <begin position="45"/>
        <end position="54"/>
    </location>
</feature>